<dbReference type="AlphaFoldDB" id="A0A4Y8LIU6"/>
<dbReference type="OrthoDB" id="2167122at2"/>
<protein>
    <submittedName>
        <fullName evidence="1">Group-specific protein</fullName>
    </submittedName>
</protein>
<gene>
    <name evidence="1" type="ORF">E2626_03360</name>
</gene>
<evidence type="ECO:0000313" key="2">
    <source>
        <dbReference type="Proteomes" id="UP000297776"/>
    </source>
</evidence>
<reference evidence="1 2" key="1">
    <citation type="submission" date="2019-03" db="EMBL/GenBank/DDBJ databases">
        <authorList>
            <person name="Yang Y."/>
        </authorList>
    </citation>
    <scope>NUCLEOTIDE SEQUENCE [LARGE SCALE GENOMIC DNA]</scope>
    <source>
        <strain evidence="1 2">ASL-1</strain>
    </source>
</reference>
<evidence type="ECO:0000313" key="1">
    <source>
        <dbReference type="EMBL" id="TFE02858.1"/>
    </source>
</evidence>
<comment type="caution">
    <text evidence="1">The sequence shown here is derived from an EMBL/GenBank/DDBJ whole genome shotgun (WGS) entry which is preliminary data.</text>
</comment>
<proteinExistence type="predicted"/>
<keyword evidence="2" id="KW-1185">Reference proteome</keyword>
<name>A0A4Y8LIU6_9BACL</name>
<dbReference type="EMBL" id="SORX01000002">
    <property type="protein sequence ID" value="TFE02858.1"/>
    <property type="molecule type" value="Genomic_DNA"/>
</dbReference>
<sequence>MVEVKLNQEYIESEFKKELSKRLDQLEGQTLFWDMNELLRQTCMSVNFLKEHFLYEKDFPKYRVGKKWVFPAKEVSEYLLERIKQYPYE</sequence>
<dbReference type="Proteomes" id="UP000297776">
    <property type="component" value="Unassembled WGS sequence"/>
</dbReference>
<organism evidence="1 2">
    <name type="scientific">Jeotgalibacillus salarius</name>
    <dbReference type="NCBI Taxonomy" id="546023"/>
    <lineage>
        <taxon>Bacteria</taxon>
        <taxon>Bacillati</taxon>
        <taxon>Bacillota</taxon>
        <taxon>Bacilli</taxon>
        <taxon>Bacillales</taxon>
        <taxon>Caryophanaceae</taxon>
        <taxon>Jeotgalibacillus</taxon>
    </lineage>
</organism>
<accession>A0A4Y8LIU6</accession>